<evidence type="ECO:0000313" key="1">
    <source>
        <dbReference type="EMBL" id="GMF42105.1"/>
    </source>
</evidence>
<dbReference type="EMBL" id="BSXT01001401">
    <property type="protein sequence ID" value="GMF42105.1"/>
    <property type="molecule type" value="Genomic_DNA"/>
</dbReference>
<gene>
    <name evidence="1" type="ORF">Pfra01_001363600</name>
</gene>
<keyword evidence="2" id="KW-1185">Reference proteome</keyword>
<dbReference type="Proteomes" id="UP001165121">
    <property type="component" value="Unassembled WGS sequence"/>
</dbReference>
<accession>A0A9W7CVI5</accession>
<sequence length="356" mass="41311">MHITTTIAHFKTTQEALLRSEMKTWSSKTQDEVCNSMQSILDRETKQQTEVLKGIDLQIKLCCEAIEDQRKRMDVCQVEVEKQVRETIATNREDIARQCSEAHGRIDYQFRTQEETFARLLGEQHTLREEFMATGSRKSEQIAAHIAAAIEELDRRILDREHQELEKMYHRSTEEVQLRIANAFKALEPAKVREQRKLRQHQHVVGRKLAELDQMLQLIGRQLIQNTSQLQVVRNEQLVHNFQFSVEDEGAEYDDDEFLLQYDSIGENGVLSEVPLTPAFSSPQLNDQNGIAISGNTLRVDREDTPELQARRFQHQELQQQLNRKLQDYSQVLNARLQEAKEGEAKLAQPTQPPKE</sequence>
<organism evidence="1 2">
    <name type="scientific">Phytophthora fragariaefolia</name>
    <dbReference type="NCBI Taxonomy" id="1490495"/>
    <lineage>
        <taxon>Eukaryota</taxon>
        <taxon>Sar</taxon>
        <taxon>Stramenopiles</taxon>
        <taxon>Oomycota</taxon>
        <taxon>Peronosporomycetes</taxon>
        <taxon>Peronosporales</taxon>
        <taxon>Peronosporaceae</taxon>
        <taxon>Phytophthora</taxon>
    </lineage>
</organism>
<comment type="caution">
    <text evidence="1">The sequence shown here is derived from an EMBL/GenBank/DDBJ whole genome shotgun (WGS) entry which is preliminary data.</text>
</comment>
<dbReference type="OrthoDB" id="119014at2759"/>
<name>A0A9W7CVI5_9STRA</name>
<protein>
    <submittedName>
        <fullName evidence="1">Unnamed protein product</fullName>
    </submittedName>
</protein>
<proteinExistence type="predicted"/>
<evidence type="ECO:0000313" key="2">
    <source>
        <dbReference type="Proteomes" id="UP001165121"/>
    </source>
</evidence>
<reference evidence="1" key="1">
    <citation type="submission" date="2023-04" db="EMBL/GenBank/DDBJ databases">
        <title>Phytophthora fragariaefolia NBRC 109709.</title>
        <authorList>
            <person name="Ichikawa N."/>
            <person name="Sato H."/>
            <person name="Tonouchi N."/>
        </authorList>
    </citation>
    <scope>NUCLEOTIDE SEQUENCE</scope>
    <source>
        <strain evidence="1">NBRC 109709</strain>
    </source>
</reference>
<dbReference type="AlphaFoldDB" id="A0A9W7CVI5"/>